<comment type="caution">
    <text evidence="2">The sequence shown here is derived from an EMBL/GenBank/DDBJ whole genome shotgun (WGS) entry which is preliminary data.</text>
</comment>
<feature type="transmembrane region" description="Helical" evidence="1">
    <location>
        <begin position="122"/>
        <end position="143"/>
    </location>
</feature>
<feature type="transmembrane region" description="Helical" evidence="1">
    <location>
        <begin position="51"/>
        <end position="70"/>
    </location>
</feature>
<gene>
    <name evidence="2" type="ORF">RU08_09570</name>
</gene>
<dbReference type="EMBL" id="JXQW01000024">
    <property type="protein sequence ID" value="KIQ00992.1"/>
    <property type="molecule type" value="Genomic_DNA"/>
</dbReference>
<proteinExistence type="predicted"/>
<evidence type="ECO:0000256" key="1">
    <source>
        <dbReference type="SAM" id="Phobius"/>
    </source>
</evidence>
<accession>A0A0D0KS10</accession>
<feature type="transmembrane region" description="Helical" evidence="1">
    <location>
        <begin position="82"/>
        <end position="101"/>
    </location>
</feature>
<keyword evidence="1" id="KW-0812">Transmembrane</keyword>
<evidence type="ECO:0000313" key="2">
    <source>
        <dbReference type="EMBL" id="KIQ00992.1"/>
    </source>
</evidence>
<feature type="transmembrane region" description="Helical" evidence="1">
    <location>
        <begin position="6"/>
        <end position="30"/>
    </location>
</feature>
<keyword evidence="1" id="KW-0472">Membrane</keyword>
<evidence type="ECO:0000313" key="3">
    <source>
        <dbReference type="Proteomes" id="UP000032068"/>
    </source>
</evidence>
<dbReference type="Proteomes" id="UP000032068">
    <property type="component" value="Unassembled WGS sequence"/>
</dbReference>
<name>A0A0D0KS10_9PSED</name>
<dbReference type="RefSeq" id="WP_042553568.1">
    <property type="nucleotide sequence ID" value="NZ_JXQW01000024.1"/>
</dbReference>
<dbReference type="Pfam" id="PF10027">
    <property type="entry name" value="DUF2269"/>
    <property type="match status" value="1"/>
</dbReference>
<reference evidence="2 3" key="1">
    <citation type="submission" date="2014-12" db="EMBL/GenBank/DDBJ databases">
        <title>16Stimator: statistical estimation of ribosomal gene copy numbers from draft genome assemblies.</title>
        <authorList>
            <person name="Perisin M.A."/>
            <person name="Vetter M."/>
            <person name="Gilbert J.A."/>
            <person name="Bergelson J."/>
        </authorList>
    </citation>
    <scope>NUCLEOTIDE SEQUENCE [LARGE SCALE GENOMIC DNA]</scope>
    <source>
        <strain evidence="2 3">MEJ086</strain>
    </source>
</reference>
<dbReference type="OrthoDB" id="9786302at2"/>
<evidence type="ECO:0008006" key="4">
    <source>
        <dbReference type="Google" id="ProtNLM"/>
    </source>
</evidence>
<dbReference type="InterPro" id="IPR018729">
    <property type="entry name" value="DUF2269_transmembrane"/>
</dbReference>
<sequence length="146" mass="15989">MEHYLLLRILHSVPGILLLLGVLAHAFMLWKAWRNGDSAVLQRKLQRTRTISLPVFALLALSLPVTGWWMVNLAGWPLSQTWLLLGSILFAALMIVGLLLLGRLGAWQAQAGGTVPARSLRFVMAYAALIVVLLVVIMAVMGAKPV</sequence>
<dbReference type="AlphaFoldDB" id="A0A0D0KS10"/>
<protein>
    <recommendedName>
        <fullName evidence="4">DUF2269 domain-containing protein</fullName>
    </recommendedName>
</protein>
<keyword evidence="1" id="KW-1133">Transmembrane helix</keyword>
<organism evidence="2 3">
    <name type="scientific">Pseudomonas fulva</name>
    <dbReference type="NCBI Taxonomy" id="47880"/>
    <lineage>
        <taxon>Bacteria</taxon>
        <taxon>Pseudomonadati</taxon>
        <taxon>Pseudomonadota</taxon>
        <taxon>Gammaproteobacteria</taxon>
        <taxon>Pseudomonadales</taxon>
        <taxon>Pseudomonadaceae</taxon>
        <taxon>Pseudomonas</taxon>
    </lineage>
</organism>